<sequence>MSNKMLIDASHPEETRVVVVHGNKIEEFDFESEHKKQLKGNVYLARITRVEPSLQAAFVEYGGNRHGFLAFSEIHPDYYQIPVADRLALLEEEENAAINENDANDLTEETHQSKKRLRKKNKNDDVAAANIESDIISETITADDTEEALDTNAPDDDIEMVGAEDVSEELPAYQYKQRRHYKIQEVIKRRQILLVQVIKEERGNKGAALTTYLSLAGRYSVLMPNTARGGGISRKITNIQHRKRLKEIVKELAVPRGMGVILRTAGANRTKAEIKRDYEYLIRLWDTIRTLTLKSTAPCLIHEESNLIKRSIRDLYNKNISEVLVSGDQGYREAKDFMRMLMPSHAKVVQPYRDPTPILARNNIETQLDKMFYPQVSLKSGGYLVINQTEALVAIDVNSGRSTKEHSVEKTALQTNLEAAEEVARQLRLRDLAGLIVIDFIDMLENRNIKLVEKKLKDCLKNDRARIQVGHISHFGLLEMSRQRIRISVLESTTQPCPHCAGTGNIRSESSIALHVMRSIEEYLLHNSQYNIIVRTHLATALYVLNHKRNILVNLETRFKLNISIEADDSIGTQYLTISKGTIAEGIASPPLVIENDNRKEDEDIISVENELAQDKTLAENNNRRQSKNRQSKLDENSFSHPSKNDGQNSEEARRRGRRRGRRGGRRNQDNDFYQARTPYAEPVGNFSNQAATEVKAKRRQRRVPPAETIGFNEQASNTKSSITQQSEIIKGDTAIKTKKRNTRFQKKSQNQQILENNQNTMVPTPAEERLVASVPHKSKTKKEDKLIPEMTEKDPVNTKTSTYKARTKAVIKKLTQIAEISKREPTQGEFAEHSSAKAEKVSDQPVITSSMPEASKKTERVGWWKRKTSSKG</sequence>
<dbReference type="PATRIC" id="fig|1094489.3.peg.818"/>
<feature type="compositionally biased region" description="Polar residues" evidence="9">
    <location>
        <begin position="712"/>
        <end position="726"/>
    </location>
</feature>
<dbReference type="RefSeq" id="WP_015398057.1">
    <property type="nucleotide sequence ID" value="NC_020300.1"/>
</dbReference>
<dbReference type="InterPro" id="IPR048583">
    <property type="entry name" value="RNase_E_G_thioredoxin-like"/>
</dbReference>
<dbReference type="HAMAP" id="MF_00970">
    <property type="entry name" value="RNase_E"/>
    <property type="match status" value="1"/>
</dbReference>
<comment type="function">
    <text evidence="8">Endoribonuclease that plays a central role in RNA processing and decay. Required for the maturation of 5S and 16S rRNAs and the majority of tRNAs. Also involved in the degradation of most mRNAs.</text>
</comment>
<dbReference type="NCBIfam" id="TIGR00757">
    <property type="entry name" value="RNaseEG"/>
    <property type="match status" value="1"/>
</dbReference>
<name>M1N3S1_BARAA</name>
<evidence type="ECO:0000256" key="4">
    <source>
        <dbReference type="ARBA" id="ARBA00022759"/>
    </source>
</evidence>
<gene>
    <name evidence="8 12" type="primary">rne</name>
    <name evidence="12" type="ordered locus">BAnh1_06700</name>
</gene>
<feature type="region of interest" description="Disordered" evidence="9">
    <location>
        <begin position="99"/>
        <end position="123"/>
    </location>
</feature>
<feature type="compositionally biased region" description="Basic residues" evidence="9">
    <location>
        <begin position="655"/>
        <end position="666"/>
    </location>
</feature>
<dbReference type="GO" id="GO:0006402">
    <property type="term" value="P:mRNA catabolic process"/>
    <property type="evidence" value="ECO:0007669"/>
    <property type="project" value="UniProtKB-UniRule"/>
</dbReference>
<feature type="compositionally biased region" description="Polar residues" evidence="9">
    <location>
        <begin position="639"/>
        <end position="650"/>
    </location>
</feature>
<feature type="binding site" evidence="8">
    <location>
        <position position="497"/>
    </location>
    <ligand>
        <name>Zn(2+)</name>
        <dbReference type="ChEBI" id="CHEBI:29105"/>
        <note>ligand shared between dimeric partners</note>
    </ligand>
</feature>
<dbReference type="GO" id="GO:0019843">
    <property type="term" value="F:rRNA binding"/>
    <property type="evidence" value="ECO:0007669"/>
    <property type="project" value="UniProtKB-KW"/>
</dbReference>
<evidence type="ECO:0000256" key="9">
    <source>
        <dbReference type="SAM" id="MobiDB-lite"/>
    </source>
</evidence>
<dbReference type="GO" id="GO:0008033">
    <property type="term" value="P:tRNA processing"/>
    <property type="evidence" value="ECO:0007669"/>
    <property type="project" value="UniProtKB-UniRule"/>
</dbReference>
<dbReference type="GO" id="GO:0000049">
    <property type="term" value="F:tRNA binding"/>
    <property type="evidence" value="ECO:0007669"/>
    <property type="project" value="UniProtKB-KW"/>
</dbReference>
<dbReference type="SUPFAM" id="SSF50249">
    <property type="entry name" value="Nucleic acid-binding proteins"/>
    <property type="match status" value="1"/>
</dbReference>
<keyword evidence="7 8" id="KW-0694">RNA-binding</keyword>
<dbReference type="PANTHER" id="PTHR30001:SF1">
    <property type="entry name" value="RIBONUCLEASE E_G-LIKE PROTEIN, CHLOROPLASTIC"/>
    <property type="match status" value="1"/>
</dbReference>
<dbReference type="STRING" id="1094489.BAnh1_06700"/>
<keyword evidence="8" id="KW-0862">Zinc</keyword>
<dbReference type="GO" id="GO:0008995">
    <property type="term" value="F:ribonuclease E activity"/>
    <property type="evidence" value="ECO:0007669"/>
    <property type="project" value="UniProtKB-EC"/>
</dbReference>
<evidence type="ECO:0000259" key="10">
    <source>
        <dbReference type="Pfam" id="PF10150"/>
    </source>
</evidence>
<comment type="cofactor">
    <cofactor evidence="8">
        <name>Zn(2+)</name>
        <dbReference type="ChEBI" id="CHEBI:29105"/>
    </cofactor>
    <text evidence="8">Binds 2 Zn(2+) ions per homotetramer.</text>
</comment>
<evidence type="ECO:0000313" key="13">
    <source>
        <dbReference type="Proteomes" id="UP000011729"/>
    </source>
</evidence>
<feature type="compositionally biased region" description="Basic residues" evidence="9">
    <location>
        <begin position="864"/>
        <end position="873"/>
    </location>
</feature>
<dbReference type="EC" id="3.1.26.12" evidence="8"/>
<evidence type="ECO:0000256" key="1">
    <source>
        <dbReference type="ARBA" id="ARBA00022490"/>
    </source>
</evidence>
<feature type="binding site" evidence="8">
    <location>
        <position position="439"/>
    </location>
    <ligand>
        <name>Mg(2+)</name>
        <dbReference type="ChEBI" id="CHEBI:18420"/>
        <note>catalytic</note>
    </ligand>
</feature>
<organism evidence="12 13">
    <name type="scientific">Bartonella australis (strain Aust/NH1)</name>
    <dbReference type="NCBI Taxonomy" id="1094489"/>
    <lineage>
        <taxon>Bacteria</taxon>
        <taxon>Pseudomonadati</taxon>
        <taxon>Pseudomonadota</taxon>
        <taxon>Alphaproteobacteria</taxon>
        <taxon>Hyphomicrobiales</taxon>
        <taxon>Bartonellaceae</taxon>
        <taxon>Bartonella</taxon>
    </lineage>
</organism>
<keyword evidence="5 8" id="KW-0378">Hydrolase</keyword>
<accession>M1N3S1</accession>
<dbReference type="Pfam" id="PF10150">
    <property type="entry name" value="RNase_E_G"/>
    <property type="match status" value="1"/>
</dbReference>
<dbReference type="OrthoDB" id="9804278at2"/>
<keyword evidence="13" id="KW-1185">Reference proteome</keyword>
<feature type="region of interest" description="Required for zinc-mediated homotetramerization and catalytic activity" evidence="8">
    <location>
        <begin position="497"/>
        <end position="500"/>
    </location>
</feature>
<dbReference type="CDD" id="cd04453">
    <property type="entry name" value="S1_RNase_E"/>
    <property type="match status" value="1"/>
</dbReference>
<keyword evidence="8" id="KW-0997">Cell inner membrane</keyword>
<evidence type="ECO:0000313" key="12">
    <source>
        <dbReference type="EMBL" id="AGF74549.1"/>
    </source>
</evidence>
<dbReference type="GO" id="GO:0005737">
    <property type="term" value="C:cytoplasm"/>
    <property type="evidence" value="ECO:0007669"/>
    <property type="project" value="UniProtKB-SubCell"/>
</dbReference>
<dbReference type="GO" id="GO:0008270">
    <property type="term" value="F:zinc ion binding"/>
    <property type="evidence" value="ECO:0007669"/>
    <property type="project" value="UniProtKB-UniRule"/>
</dbReference>
<dbReference type="GO" id="GO:0006364">
    <property type="term" value="P:rRNA processing"/>
    <property type="evidence" value="ECO:0007669"/>
    <property type="project" value="UniProtKB-UniRule"/>
</dbReference>
<dbReference type="InterPro" id="IPR012340">
    <property type="entry name" value="NA-bd_OB-fold"/>
</dbReference>
<evidence type="ECO:0000256" key="8">
    <source>
        <dbReference type="HAMAP-Rule" id="MF_00970"/>
    </source>
</evidence>
<dbReference type="EMBL" id="CP003123">
    <property type="protein sequence ID" value="AGF74549.1"/>
    <property type="molecule type" value="Genomic_DNA"/>
</dbReference>
<dbReference type="KEGG" id="baus:BAnh1_06700"/>
<evidence type="ECO:0000256" key="3">
    <source>
        <dbReference type="ARBA" id="ARBA00022723"/>
    </source>
</evidence>
<evidence type="ECO:0000259" key="11">
    <source>
        <dbReference type="Pfam" id="PF20833"/>
    </source>
</evidence>
<comment type="subunit">
    <text evidence="8">Homotetramer formed by a dimer of dimers.</text>
</comment>
<dbReference type="Gene3D" id="3.40.1260.20">
    <property type="entry name" value="Ribonuclease E, catalytic domain"/>
    <property type="match status" value="1"/>
</dbReference>
<dbReference type="Pfam" id="PF20833">
    <property type="entry name" value="RNase_E_G_Thio"/>
    <property type="match status" value="1"/>
</dbReference>
<keyword evidence="1 8" id="KW-0963">Cytoplasm</keyword>
<proteinExistence type="inferred from homology"/>
<dbReference type="InterPro" id="IPR019307">
    <property type="entry name" value="RNA-bd_AU-1/RNase_E/G"/>
</dbReference>
<dbReference type="HOGENOM" id="CLU_003468_5_1_5"/>
<dbReference type="GO" id="GO:0000287">
    <property type="term" value="F:magnesium ion binding"/>
    <property type="evidence" value="ECO:0007669"/>
    <property type="project" value="UniProtKB-UniRule"/>
</dbReference>
<evidence type="ECO:0000256" key="2">
    <source>
        <dbReference type="ARBA" id="ARBA00022722"/>
    </source>
</evidence>
<evidence type="ECO:0000256" key="6">
    <source>
        <dbReference type="ARBA" id="ARBA00022842"/>
    </source>
</evidence>
<feature type="binding site" evidence="8">
    <location>
        <position position="396"/>
    </location>
    <ligand>
        <name>Mg(2+)</name>
        <dbReference type="ChEBI" id="CHEBI:18420"/>
        <note>catalytic</note>
    </ligand>
</feature>
<feature type="compositionally biased region" description="Basic and acidic residues" evidence="9">
    <location>
        <begin position="782"/>
        <end position="797"/>
    </location>
</feature>
<dbReference type="Gene3D" id="2.40.50.140">
    <property type="entry name" value="Nucleic acid-binding proteins"/>
    <property type="match status" value="1"/>
</dbReference>
<keyword evidence="2 8" id="KW-0540">Nuclease</keyword>
<keyword evidence="8" id="KW-0472">Membrane</keyword>
<feature type="compositionally biased region" description="Basic and acidic residues" evidence="9">
    <location>
        <begin position="821"/>
        <end position="843"/>
    </location>
</feature>
<dbReference type="InterPro" id="IPR028878">
    <property type="entry name" value="RNase_E"/>
</dbReference>
<reference evidence="12 13" key="1">
    <citation type="journal article" date="2013" name="PLoS Genet.">
        <title>A gene transfer agent and a dynamic repertoire of secretion systems hold the keys to the explosive radiation of the emerging pathogen Bartonella.</title>
        <authorList>
            <person name="Guy L."/>
            <person name="Nystedt B."/>
            <person name="Toft C."/>
            <person name="Zaremba-Niedzwiedzka K."/>
            <person name="Berglund E.C."/>
            <person name="Granberg F."/>
            <person name="Naslund K."/>
            <person name="Eriksson A.S."/>
            <person name="Andersson S.G."/>
        </authorList>
    </citation>
    <scope>NUCLEOTIDE SEQUENCE [LARGE SCALE GENOMIC DNA]</scope>
    <source>
        <strain evidence="12 13">Aust/NH1</strain>
    </source>
</reference>
<feature type="region of interest" description="Disordered" evidence="9">
    <location>
        <begin position="821"/>
        <end position="873"/>
    </location>
</feature>
<keyword evidence="8" id="KW-0699">rRNA-binding</keyword>
<keyword evidence="6 8" id="KW-0460">Magnesium</keyword>
<dbReference type="AlphaFoldDB" id="M1N3S1"/>
<comment type="catalytic activity">
    <reaction evidence="8">
        <text>Endonucleolytic cleavage of single-stranded RNA in A- and U-rich regions.</text>
        <dbReference type="EC" id="3.1.26.12"/>
    </reaction>
</comment>
<comment type="similarity">
    <text evidence="8">Belongs to the RNase E/G family. RNase E subfamily.</text>
</comment>
<protein>
    <recommendedName>
        <fullName evidence="8">Ribonuclease E</fullName>
        <shortName evidence="8">RNase E</shortName>
        <ecNumber evidence="8">3.1.26.12</ecNumber>
    </recommendedName>
</protein>
<dbReference type="GO" id="GO:0009898">
    <property type="term" value="C:cytoplasmic side of plasma membrane"/>
    <property type="evidence" value="ECO:0007669"/>
    <property type="project" value="UniProtKB-UniRule"/>
</dbReference>
<dbReference type="Proteomes" id="UP000011729">
    <property type="component" value="Chromosome"/>
</dbReference>
<keyword evidence="4 8" id="KW-0255">Endonuclease</keyword>
<dbReference type="PANTHER" id="PTHR30001">
    <property type="entry name" value="RIBONUCLEASE"/>
    <property type="match status" value="1"/>
</dbReference>
<feature type="region of interest" description="Disordered" evidence="9">
    <location>
        <begin position="611"/>
        <end position="726"/>
    </location>
</feature>
<feature type="domain" description="RNA-binding protein AU-1/Ribonuclease E/G" evidence="10">
    <location>
        <begin position="214"/>
        <end position="484"/>
    </location>
</feature>
<feature type="region of interest" description="Disordered" evidence="9">
    <location>
        <begin position="772"/>
        <end position="803"/>
    </location>
</feature>
<comment type="cofactor">
    <cofactor evidence="8">
        <name>Mg(2+)</name>
        <dbReference type="ChEBI" id="CHEBI:18420"/>
    </cofactor>
    <text evidence="8">Binds 1 Mg(2+) ion per subunit.</text>
</comment>
<dbReference type="eggNOG" id="COG1530">
    <property type="taxonomic scope" value="Bacteria"/>
</dbReference>
<keyword evidence="8" id="KW-0820">tRNA-binding</keyword>
<comment type="subcellular location">
    <subcellularLocation>
        <location evidence="8">Cytoplasm</location>
    </subcellularLocation>
    <subcellularLocation>
        <location evidence="8">Cell inner membrane</location>
        <topology evidence="8">Peripheral membrane protein</topology>
        <orientation evidence="8">Cytoplasmic side</orientation>
    </subcellularLocation>
</comment>
<keyword evidence="3 8" id="KW-0479">Metal-binding</keyword>
<feature type="binding site" evidence="8">
    <location>
        <position position="500"/>
    </location>
    <ligand>
        <name>Zn(2+)</name>
        <dbReference type="ChEBI" id="CHEBI:29105"/>
        <note>ligand shared between dimeric partners</note>
    </ligand>
</feature>
<keyword evidence="8" id="KW-0698">rRNA processing</keyword>
<keyword evidence="8" id="KW-1003">Cell membrane</keyword>
<keyword evidence="8" id="KW-0819">tRNA processing</keyword>
<evidence type="ECO:0000256" key="7">
    <source>
        <dbReference type="ARBA" id="ARBA00022884"/>
    </source>
</evidence>
<evidence type="ECO:0000256" key="5">
    <source>
        <dbReference type="ARBA" id="ARBA00022801"/>
    </source>
</evidence>
<dbReference type="InterPro" id="IPR004659">
    <property type="entry name" value="RNase_E/G"/>
</dbReference>
<feature type="domain" description="RNase E/G thioredoxin-like" evidence="11">
    <location>
        <begin position="496"/>
        <end position="580"/>
    </location>
</feature>